<sequence>MTVDYVRKQFTLPLLVHILASERLRQDAKCFIERGPYEQQGPTLDRFLKELHSYRSVRASDYYLDGGMPTIGDLLDQAEESLSRLENSWVRVEGVLGHDFPVSPGSLVPTASPRELLIYLLANQPPILQRIVTGGDTVLEGDIGKHLNLPSTLQIEGNVRQIMPKKRVADGSPKMFFVCYHNIGGNRELFVGASQANWTGLPEIGRIRREDRDLRLSSYIPLATRALNALRQTEENAVLPMSMASLPKKAKEYQVRMRAIAAMINPPHPDFLGRTREIGQPFDRAMRAQQCCYACKGMMGYRVPAEFSQDSVESNLRDFSWKNRGNYPHSCAEVEASLQCSSYWMKNGKDVKY</sequence>
<dbReference type="EMBL" id="JAGHQM010000069">
    <property type="protein sequence ID" value="KAH0565680.1"/>
    <property type="molecule type" value="Genomic_DNA"/>
</dbReference>
<evidence type="ECO:0000313" key="2">
    <source>
        <dbReference type="Proteomes" id="UP000750711"/>
    </source>
</evidence>
<organism evidence="1 2">
    <name type="scientific">Trichoglossum hirsutum</name>
    <dbReference type="NCBI Taxonomy" id="265104"/>
    <lineage>
        <taxon>Eukaryota</taxon>
        <taxon>Fungi</taxon>
        <taxon>Dikarya</taxon>
        <taxon>Ascomycota</taxon>
        <taxon>Pezizomycotina</taxon>
        <taxon>Geoglossomycetes</taxon>
        <taxon>Geoglossales</taxon>
        <taxon>Geoglossaceae</taxon>
        <taxon>Trichoglossum</taxon>
    </lineage>
</organism>
<keyword evidence="2" id="KW-1185">Reference proteome</keyword>
<name>A0A9P8RT37_9PEZI</name>
<dbReference type="AlphaFoldDB" id="A0A9P8RT37"/>
<gene>
    <name evidence="1" type="ORF">GP486_000920</name>
</gene>
<evidence type="ECO:0000313" key="1">
    <source>
        <dbReference type="EMBL" id="KAH0565680.1"/>
    </source>
</evidence>
<reference evidence="1" key="1">
    <citation type="submission" date="2021-03" db="EMBL/GenBank/DDBJ databases">
        <title>Comparative genomics and phylogenomic investigation of the class Geoglossomycetes provide insights into ecological specialization and systematics.</title>
        <authorList>
            <person name="Melie T."/>
            <person name="Pirro S."/>
            <person name="Miller A.N."/>
            <person name="Quandt A."/>
        </authorList>
    </citation>
    <scope>NUCLEOTIDE SEQUENCE</scope>
    <source>
        <strain evidence="1">CAQ_001_2017</strain>
    </source>
</reference>
<proteinExistence type="predicted"/>
<comment type="caution">
    <text evidence="1">The sequence shown here is derived from an EMBL/GenBank/DDBJ whole genome shotgun (WGS) entry which is preliminary data.</text>
</comment>
<dbReference type="Proteomes" id="UP000750711">
    <property type="component" value="Unassembled WGS sequence"/>
</dbReference>
<protein>
    <submittedName>
        <fullName evidence="1">Uncharacterized protein</fullName>
    </submittedName>
</protein>
<accession>A0A9P8RT37</accession>